<evidence type="ECO:0000256" key="3">
    <source>
        <dbReference type="ARBA" id="ARBA00022989"/>
    </source>
</evidence>
<protein>
    <submittedName>
        <fullName evidence="7">GtrA family protein</fullName>
    </submittedName>
</protein>
<feature type="transmembrane region" description="Helical" evidence="5">
    <location>
        <begin position="123"/>
        <end position="140"/>
    </location>
</feature>
<reference evidence="7" key="1">
    <citation type="submission" date="2022-08" db="EMBL/GenBank/DDBJ databases">
        <authorList>
            <person name="Deng Y."/>
            <person name="Han X.-F."/>
            <person name="Zhang Y.-Q."/>
        </authorList>
    </citation>
    <scope>NUCLEOTIDE SEQUENCE</scope>
    <source>
        <strain evidence="7">CPCC 205716</strain>
    </source>
</reference>
<feature type="transmembrane region" description="Helical" evidence="5">
    <location>
        <begin position="100"/>
        <end position="117"/>
    </location>
</feature>
<comment type="caution">
    <text evidence="7">The sequence shown here is derived from an EMBL/GenBank/DDBJ whole genome shotgun (WGS) entry which is preliminary data.</text>
</comment>
<evidence type="ECO:0000256" key="5">
    <source>
        <dbReference type="SAM" id="Phobius"/>
    </source>
</evidence>
<dbReference type="EMBL" id="JANTEZ010000009">
    <property type="protein sequence ID" value="MCS5716219.1"/>
    <property type="molecule type" value="Genomic_DNA"/>
</dbReference>
<evidence type="ECO:0000256" key="2">
    <source>
        <dbReference type="ARBA" id="ARBA00022692"/>
    </source>
</evidence>
<feature type="transmembrane region" description="Helical" evidence="5">
    <location>
        <begin position="22"/>
        <end position="41"/>
    </location>
</feature>
<keyword evidence="4 5" id="KW-0472">Membrane</keyword>
<accession>A0ABT2GJ15</accession>
<keyword evidence="3 5" id="KW-1133">Transmembrane helix</keyword>
<name>A0ABT2GJ15_9MICO</name>
<evidence type="ECO:0000256" key="4">
    <source>
        <dbReference type="ARBA" id="ARBA00023136"/>
    </source>
</evidence>
<gene>
    <name evidence="7" type="ORF">NVV95_16855</name>
</gene>
<evidence type="ECO:0000313" key="8">
    <source>
        <dbReference type="Proteomes" id="UP001165580"/>
    </source>
</evidence>
<feature type="transmembrane region" description="Helical" evidence="5">
    <location>
        <begin position="61"/>
        <end position="79"/>
    </location>
</feature>
<proteinExistence type="predicted"/>
<dbReference type="Proteomes" id="UP001165580">
    <property type="component" value="Unassembled WGS sequence"/>
</dbReference>
<feature type="domain" description="GtrA/DPMS transmembrane" evidence="6">
    <location>
        <begin position="24"/>
        <end position="146"/>
    </location>
</feature>
<dbReference type="Pfam" id="PF04138">
    <property type="entry name" value="GtrA_DPMS_TM"/>
    <property type="match status" value="1"/>
</dbReference>
<keyword evidence="2 5" id="KW-0812">Transmembrane</keyword>
<comment type="subcellular location">
    <subcellularLocation>
        <location evidence="1">Membrane</location>
        <topology evidence="1">Multi-pass membrane protein</topology>
    </subcellularLocation>
</comment>
<keyword evidence="8" id="KW-1185">Reference proteome</keyword>
<sequence length="167" mass="18330">MNDPQQAGAPGPLLRLVRDQRIAFLLVGATNTGVGFLFFIAFDLTVGAWLDAAVNETVGSLGTLACAHVLGVLFAFVMYRRFVFKVRGHVWRDLARFESVYLVAIAINAVILPVLVGFGWNRILAQLSILVVTTAISWFGHKGFSFRRGAQEAEAATELDLHEESPR</sequence>
<evidence type="ECO:0000256" key="1">
    <source>
        <dbReference type="ARBA" id="ARBA00004141"/>
    </source>
</evidence>
<evidence type="ECO:0000313" key="7">
    <source>
        <dbReference type="EMBL" id="MCS5716219.1"/>
    </source>
</evidence>
<dbReference type="InterPro" id="IPR007267">
    <property type="entry name" value="GtrA_DPMS_TM"/>
</dbReference>
<dbReference type="RefSeq" id="WP_259487718.1">
    <property type="nucleotide sequence ID" value="NZ_JANTEZ010000009.1"/>
</dbReference>
<evidence type="ECO:0000259" key="6">
    <source>
        <dbReference type="Pfam" id="PF04138"/>
    </source>
</evidence>
<organism evidence="7 8">
    <name type="scientific">Herbiconiux gentiana</name>
    <dbReference type="NCBI Taxonomy" id="2970912"/>
    <lineage>
        <taxon>Bacteria</taxon>
        <taxon>Bacillati</taxon>
        <taxon>Actinomycetota</taxon>
        <taxon>Actinomycetes</taxon>
        <taxon>Micrococcales</taxon>
        <taxon>Microbacteriaceae</taxon>
        <taxon>Herbiconiux</taxon>
    </lineage>
</organism>